<protein>
    <submittedName>
        <fullName evidence="1">Uncharacterized protein</fullName>
    </submittedName>
</protein>
<reference evidence="1" key="2">
    <citation type="journal article" date="2022" name="New Phytol.">
        <title>Evolutionary transition to the ectomycorrhizal habit in the genomes of a hyperdiverse lineage of mushroom-forming fungi.</title>
        <authorList>
            <person name="Looney B."/>
            <person name="Miyauchi S."/>
            <person name="Morin E."/>
            <person name="Drula E."/>
            <person name="Courty P.E."/>
            <person name="Kohler A."/>
            <person name="Kuo A."/>
            <person name="LaButti K."/>
            <person name="Pangilinan J."/>
            <person name="Lipzen A."/>
            <person name="Riley R."/>
            <person name="Andreopoulos W."/>
            <person name="He G."/>
            <person name="Johnson J."/>
            <person name="Nolan M."/>
            <person name="Tritt A."/>
            <person name="Barry K.W."/>
            <person name="Grigoriev I.V."/>
            <person name="Nagy L.G."/>
            <person name="Hibbett D."/>
            <person name="Henrissat B."/>
            <person name="Matheny P.B."/>
            <person name="Labbe J."/>
            <person name="Martin F.M."/>
        </authorList>
    </citation>
    <scope>NUCLEOTIDE SEQUENCE</scope>
    <source>
        <strain evidence="1">FP105234-sp</strain>
    </source>
</reference>
<name>A0ACB8RA96_9AGAM</name>
<dbReference type="Proteomes" id="UP000814033">
    <property type="component" value="Unassembled WGS sequence"/>
</dbReference>
<evidence type="ECO:0000313" key="1">
    <source>
        <dbReference type="EMBL" id="KAI0040994.1"/>
    </source>
</evidence>
<comment type="caution">
    <text evidence="1">The sequence shown here is derived from an EMBL/GenBank/DDBJ whole genome shotgun (WGS) entry which is preliminary data.</text>
</comment>
<sequence length="126" mass="14203">MTLCEPWQGYQVYLDISRRASKTTCMQLRWSFGWPTKTGVSRSLAKGWRRLGRAEIAGATPAVGPAYIHTTLVGRTVYLPLVGMVCQMLRARQRCFLFHDVSLALILSLLVTLPLVRPRRIPSDTV</sequence>
<evidence type="ECO:0000313" key="2">
    <source>
        <dbReference type="Proteomes" id="UP000814033"/>
    </source>
</evidence>
<proteinExistence type="predicted"/>
<dbReference type="EMBL" id="MU276153">
    <property type="protein sequence ID" value="KAI0040994.1"/>
    <property type="molecule type" value="Genomic_DNA"/>
</dbReference>
<gene>
    <name evidence="1" type="ORF">FA95DRAFT_786182</name>
</gene>
<organism evidence="1 2">
    <name type="scientific">Auriscalpium vulgare</name>
    <dbReference type="NCBI Taxonomy" id="40419"/>
    <lineage>
        <taxon>Eukaryota</taxon>
        <taxon>Fungi</taxon>
        <taxon>Dikarya</taxon>
        <taxon>Basidiomycota</taxon>
        <taxon>Agaricomycotina</taxon>
        <taxon>Agaricomycetes</taxon>
        <taxon>Russulales</taxon>
        <taxon>Auriscalpiaceae</taxon>
        <taxon>Auriscalpium</taxon>
    </lineage>
</organism>
<accession>A0ACB8RA96</accession>
<reference evidence="1" key="1">
    <citation type="submission" date="2021-02" db="EMBL/GenBank/DDBJ databases">
        <authorList>
            <consortium name="DOE Joint Genome Institute"/>
            <person name="Ahrendt S."/>
            <person name="Looney B.P."/>
            <person name="Miyauchi S."/>
            <person name="Morin E."/>
            <person name="Drula E."/>
            <person name="Courty P.E."/>
            <person name="Chicoki N."/>
            <person name="Fauchery L."/>
            <person name="Kohler A."/>
            <person name="Kuo A."/>
            <person name="Labutti K."/>
            <person name="Pangilinan J."/>
            <person name="Lipzen A."/>
            <person name="Riley R."/>
            <person name="Andreopoulos W."/>
            <person name="He G."/>
            <person name="Johnson J."/>
            <person name="Barry K.W."/>
            <person name="Grigoriev I.V."/>
            <person name="Nagy L."/>
            <person name="Hibbett D."/>
            <person name="Henrissat B."/>
            <person name="Matheny P.B."/>
            <person name="Labbe J."/>
            <person name="Martin F."/>
        </authorList>
    </citation>
    <scope>NUCLEOTIDE SEQUENCE</scope>
    <source>
        <strain evidence="1">FP105234-sp</strain>
    </source>
</reference>
<keyword evidence="2" id="KW-1185">Reference proteome</keyword>